<feature type="domain" description="Cupin type-2" evidence="1">
    <location>
        <begin position="42"/>
        <end position="108"/>
    </location>
</feature>
<dbReference type="InterPro" id="IPR014710">
    <property type="entry name" value="RmlC-like_jellyroll"/>
</dbReference>
<dbReference type="InterPro" id="IPR011051">
    <property type="entry name" value="RmlC_Cupin_sf"/>
</dbReference>
<organism evidence="2">
    <name type="scientific">Bradyrhizobium septentrionale</name>
    <dbReference type="NCBI Taxonomy" id="1404411"/>
    <lineage>
        <taxon>Bacteria</taxon>
        <taxon>Pseudomonadati</taxon>
        <taxon>Pseudomonadota</taxon>
        <taxon>Alphaproteobacteria</taxon>
        <taxon>Hyphomicrobiales</taxon>
        <taxon>Nitrobacteraceae</taxon>
        <taxon>Bradyrhizobium</taxon>
    </lineage>
</organism>
<dbReference type="SUPFAM" id="SSF51182">
    <property type="entry name" value="RmlC-like cupins"/>
    <property type="match status" value="1"/>
</dbReference>
<dbReference type="AlphaFoldDB" id="A0A974A3D3"/>
<dbReference type="Gene3D" id="2.60.120.10">
    <property type="entry name" value="Jelly Rolls"/>
    <property type="match status" value="1"/>
</dbReference>
<name>A0A974A3D3_9BRAD</name>
<reference evidence="2" key="1">
    <citation type="submission" date="2020-06" db="EMBL/GenBank/DDBJ databases">
        <title>Whole Genome Sequence of Bradyrhizobium sp. Strain 1S1.</title>
        <authorList>
            <person name="Bromfield E.S.P."/>
            <person name="Cloutier S."/>
        </authorList>
    </citation>
    <scope>NUCLEOTIDE SEQUENCE [LARGE SCALE GENOMIC DNA]</scope>
    <source>
        <strain evidence="2">1S1</strain>
    </source>
</reference>
<dbReference type="EMBL" id="JAAOLE020000001">
    <property type="protein sequence ID" value="NVI48311.1"/>
    <property type="molecule type" value="Genomic_DNA"/>
</dbReference>
<evidence type="ECO:0000259" key="1">
    <source>
        <dbReference type="Pfam" id="PF07883"/>
    </source>
</evidence>
<protein>
    <submittedName>
        <fullName evidence="2">Cupin domain-containing protein</fullName>
    </submittedName>
</protein>
<dbReference type="RefSeq" id="WP_165125920.1">
    <property type="nucleotide sequence ID" value="NZ_CP088285.1"/>
</dbReference>
<accession>A0A974A3D3</accession>
<evidence type="ECO:0000313" key="2">
    <source>
        <dbReference type="EMBL" id="NVI48311.1"/>
    </source>
</evidence>
<gene>
    <name evidence="2" type="ORF">HAP48_036655</name>
</gene>
<dbReference type="Pfam" id="PF07883">
    <property type="entry name" value="Cupin_2"/>
    <property type="match status" value="1"/>
</dbReference>
<proteinExistence type="predicted"/>
<sequence length="114" mass="12402">MKDAELITLGDITAYSPGVVLQEVKGIGNQQTTCCPVELIEFRLDPFAVSTPHSHPSSEIWRITGGSGRVVTNDGELAVKAGDLVFLRPDRTHHLENSGCEALSALSISWRETR</sequence>
<comment type="caution">
    <text evidence="2">The sequence shown here is derived from an EMBL/GenBank/DDBJ whole genome shotgun (WGS) entry which is preliminary data.</text>
</comment>
<dbReference type="InterPro" id="IPR013096">
    <property type="entry name" value="Cupin_2"/>
</dbReference>